<name>A0A1N6DPV0_9MICO</name>
<dbReference type="RefSeq" id="WP_143231383.1">
    <property type="nucleotide sequence ID" value="NZ_FSRJ01000001.1"/>
</dbReference>
<reference evidence="2" key="1">
    <citation type="submission" date="2016-11" db="EMBL/GenBank/DDBJ databases">
        <authorList>
            <person name="Varghese N."/>
            <person name="Submissions S."/>
        </authorList>
    </citation>
    <scope>NUCLEOTIDE SEQUENCE [LARGE SCALE GENOMIC DNA]</scope>
    <source>
        <strain evidence="2">DSM 8595</strain>
    </source>
</reference>
<evidence type="ECO:0008006" key="3">
    <source>
        <dbReference type="Google" id="ProtNLM"/>
    </source>
</evidence>
<evidence type="ECO:0000313" key="1">
    <source>
        <dbReference type="EMBL" id="SIN72815.1"/>
    </source>
</evidence>
<accession>A0A1N6DPV0</accession>
<organism evidence="1 2">
    <name type="scientific">Agromyces cerinus subsp. cerinus</name>
    <dbReference type="NCBI Taxonomy" id="232089"/>
    <lineage>
        <taxon>Bacteria</taxon>
        <taxon>Bacillati</taxon>
        <taxon>Actinomycetota</taxon>
        <taxon>Actinomycetes</taxon>
        <taxon>Micrococcales</taxon>
        <taxon>Microbacteriaceae</taxon>
        <taxon>Agromyces</taxon>
    </lineage>
</organism>
<dbReference type="AlphaFoldDB" id="A0A1N6DPV0"/>
<keyword evidence="2" id="KW-1185">Reference proteome</keyword>
<evidence type="ECO:0000313" key="2">
    <source>
        <dbReference type="Proteomes" id="UP000184699"/>
    </source>
</evidence>
<gene>
    <name evidence="1" type="ORF">SAMN05443544_0575</name>
</gene>
<dbReference type="EMBL" id="FSRJ01000001">
    <property type="protein sequence ID" value="SIN72815.1"/>
    <property type="molecule type" value="Genomic_DNA"/>
</dbReference>
<dbReference type="STRING" id="232089.SAMN05443544_0575"/>
<dbReference type="OrthoDB" id="1624479at2"/>
<dbReference type="Proteomes" id="UP000184699">
    <property type="component" value="Unassembled WGS sequence"/>
</dbReference>
<protein>
    <recommendedName>
        <fullName evidence="3">P22 coat protein-gene protein 5</fullName>
    </recommendedName>
</protein>
<proteinExistence type="predicted"/>
<sequence>MAITNYIPTIWHASLLENLHQNTFVIPTLNRDYEGDIVNGGEAVKITGFTQPTIGTYAGSITRQALTDSSQTLNIDQKRYYAYLVDDVNKVQAAGSFDAFQRDAAAGLADVAEDFVLTGMISGGTSAGTTAVTNLATADAAVVKIRTALVKAKVPSSDRYLAVNPEAAAFLMDAGGSLFKANESASDETIRNGVIGRYRGFTVIESPSASLVNTNKPVFIGYWGRAVGFVQQLVKQRANVALDAFGDQIDGLHVYGAKVLRTTAVQTYVSL</sequence>